<comment type="caution">
    <text evidence="2">The sequence shown here is derived from an EMBL/GenBank/DDBJ whole genome shotgun (WGS) entry which is preliminary data.</text>
</comment>
<dbReference type="AlphaFoldDB" id="A0A6B0YWW8"/>
<feature type="domain" description="ORC1/DEAH AAA+ ATPase" evidence="1">
    <location>
        <begin position="33"/>
        <end position="161"/>
    </location>
</feature>
<dbReference type="InterPro" id="IPR049945">
    <property type="entry name" value="AAA_22"/>
</dbReference>
<evidence type="ECO:0000313" key="2">
    <source>
        <dbReference type="EMBL" id="MXY95153.1"/>
    </source>
</evidence>
<proteinExistence type="predicted"/>
<name>A0A6B0YWW8_9CHLR</name>
<dbReference type="Pfam" id="PF13401">
    <property type="entry name" value="AAA_22"/>
    <property type="match status" value="1"/>
</dbReference>
<dbReference type="SUPFAM" id="SSF52540">
    <property type="entry name" value="P-loop containing nucleoside triphosphate hydrolases"/>
    <property type="match status" value="1"/>
</dbReference>
<dbReference type="InterPro" id="IPR027417">
    <property type="entry name" value="P-loop_NTPase"/>
</dbReference>
<sequence length="445" mass="51394">MRNPYTVGRWLRGPDHYGREQLLEYLINAEDPAIWVVGTRRMGKTSMLRQLEWLLTRQEGASAVPLFWDLQGSETKDDFDYELFLAVEDEMPRFQAYGVDVSALYNQDAIQILRALQRALRAHGKHLLLLIDEAEAWISLAKNDYQALARLRKAFQNGGMRTIMTSTKLLMQLNDLTRNWLTSPFLFGFTLVNLWNLEPEASVSLVLQEQSNTPVNVERERIDDILRHSHRHPYLVQTLCYRLFEEKQGRGSLRDIGEEDLRADHLLAGFFEVDFKCLAPTERQILLTVARQGVISEEELVAKTDNESIDQISMYVHGMNNLGYLQRVYSRAEGNAAASSHDGFPRWTIGNEFLRRWMLENYQELAQTLYSDVSDYGVEALLEMGRKVELDYLQHEIPELQGRLESLLTAYSGHSDQTPPEVLQEIQELRRELEKASSQLRNVAE</sequence>
<protein>
    <submittedName>
        <fullName evidence="2">AAA family ATPase</fullName>
    </submittedName>
</protein>
<dbReference type="PANTHER" id="PTHR34301">
    <property type="entry name" value="DNA-BINDING PROTEIN-RELATED"/>
    <property type="match status" value="1"/>
</dbReference>
<gene>
    <name evidence="2" type="ORF">F4Y42_17060</name>
</gene>
<reference evidence="2" key="1">
    <citation type="submission" date="2019-09" db="EMBL/GenBank/DDBJ databases">
        <title>Characterisation of the sponge microbiome using genome-centric metagenomics.</title>
        <authorList>
            <person name="Engelberts J.P."/>
            <person name="Robbins S.J."/>
            <person name="De Goeij J.M."/>
            <person name="Aranda M."/>
            <person name="Bell S.C."/>
            <person name="Webster N.S."/>
        </authorList>
    </citation>
    <scope>NUCLEOTIDE SEQUENCE</scope>
    <source>
        <strain evidence="2">SB0664_bin_27</strain>
    </source>
</reference>
<organism evidence="2">
    <name type="scientific">Caldilineaceae bacterium SB0664_bin_27</name>
    <dbReference type="NCBI Taxonomy" id="2605260"/>
    <lineage>
        <taxon>Bacteria</taxon>
        <taxon>Bacillati</taxon>
        <taxon>Chloroflexota</taxon>
        <taxon>Caldilineae</taxon>
        <taxon>Caldilineales</taxon>
        <taxon>Caldilineaceae</taxon>
    </lineage>
</organism>
<accession>A0A6B0YWW8</accession>
<dbReference type="Gene3D" id="3.40.50.300">
    <property type="entry name" value="P-loop containing nucleotide triphosphate hydrolases"/>
    <property type="match status" value="1"/>
</dbReference>
<dbReference type="PANTHER" id="PTHR34301:SF8">
    <property type="entry name" value="ATPASE DOMAIN-CONTAINING PROTEIN"/>
    <property type="match status" value="1"/>
</dbReference>
<dbReference type="EMBL" id="VXRG01000137">
    <property type="protein sequence ID" value="MXY95153.1"/>
    <property type="molecule type" value="Genomic_DNA"/>
</dbReference>
<dbReference type="GO" id="GO:0016887">
    <property type="term" value="F:ATP hydrolysis activity"/>
    <property type="evidence" value="ECO:0007669"/>
    <property type="project" value="InterPro"/>
</dbReference>
<evidence type="ECO:0000259" key="1">
    <source>
        <dbReference type="Pfam" id="PF13401"/>
    </source>
</evidence>